<evidence type="ECO:0000259" key="8">
    <source>
        <dbReference type="Pfam" id="PF23559"/>
    </source>
</evidence>
<evidence type="ECO:0000256" key="4">
    <source>
        <dbReference type="ARBA" id="ARBA00022821"/>
    </source>
</evidence>
<feature type="domain" description="Disease resistance R13L4/SHOC-2-like LRR" evidence="9">
    <location>
        <begin position="546"/>
        <end position="650"/>
    </location>
</feature>
<keyword evidence="11" id="KW-1185">Reference proteome</keyword>
<dbReference type="Gene3D" id="3.80.10.10">
    <property type="entry name" value="Ribonuclease Inhibitor"/>
    <property type="match status" value="3"/>
</dbReference>
<dbReference type="RefSeq" id="XP_060670801.1">
    <property type="nucleotide sequence ID" value="XM_060814818.1"/>
</dbReference>
<accession>A0ABM4A240</accession>
<dbReference type="Gene3D" id="1.10.8.430">
    <property type="entry name" value="Helical domain of apoptotic protease-activating factors"/>
    <property type="match status" value="1"/>
</dbReference>
<dbReference type="SUPFAM" id="SSF52540">
    <property type="entry name" value="P-loop containing nucleoside triphosphate hydrolases"/>
    <property type="match status" value="1"/>
</dbReference>
<dbReference type="Gene3D" id="1.10.10.10">
    <property type="entry name" value="Winged helix-like DNA-binding domain superfamily/Winged helix DNA-binding domain"/>
    <property type="match status" value="1"/>
</dbReference>
<dbReference type="Pfam" id="PF25019">
    <property type="entry name" value="LRR_R13L1-DRL21"/>
    <property type="match status" value="1"/>
</dbReference>
<dbReference type="Pfam" id="PF00931">
    <property type="entry name" value="NB-ARC"/>
    <property type="match status" value="1"/>
</dbReference>
<dbReference type="InterPro" id="IPR042197">
    <property type="entry name" value="Apaf_helical"/>
</dbReference>
<dbReference type="Gene3D" id="3.40.50.300">
    <property type="entry name" value="P-loop containing nucleotide triphosphate hydrolases"/>
    <property type="match status" value="1"/>
</dbReference>
<dbReference type="InterPro" id="IPR002182">
    <property type="entry name" value="NB-ARC"/>
</dbReference>
<dbReference type="Proteomes" id="UP001652623">
    <property type="component" value="Chromosome 2"/>
</dbReference>
<dbReference type="Pfam" id="PF23559">
    <property type="entry name" value="WHD_DRP"/>
    <property type="match status" value="1"/>
</dbReference>
<evidence type="ECO:0000256" key="1">
    <source>
        <dbReference type="ARBA" id="ARBA00022614"/>
    </source>
</evidence>
<evidence type="ECO:0000313" key="11">
    <source>
        <dbReference type="Proteomes" id="UP001652623"/>
    </source>
</evidence>
<dbReference type="Pfam" id="PF23598">
    <property type="entry name" value="LRR_14"/>
    <property type="match status" value="1"/>
</dbReference>
<dbReference type="InterPro" id="IPR041118">
    <property type="entry name" value="Rx_N"/>
</dbReference>
<dbReference type="PANTHER" id="PTHR36766">
    <property type="entry name" value="PLANT BROAD-SPECTRUM MILDEW RESISTANCE PROTEIN RPW8"/>
    <property type="match status" value="1"/>
</dbReference>
<organism evidence="11 13">
    <name type="scientific">Ziziphus jujuba</name>
    <name type="common">Chinese jujube</name>
    <name type="synonym">Ziziphus sativa</name>
    <dbReference type="NCBI Taxonomy" id="326968"/>
    <lineage>
        <taxon>Eukaryota</taxon>
        <taxon>Viridiplantae</taxon>
        <taxon>Streptophyta</taxon>
        <taxon>Embryophyta</taxon>
        <taxon>Tracheophyta</taxon>
        <taxon>Spermatophyta</taxon>
        <taxon>Magnoliopsida</taxon>
        <taxon>eudicotyledons</taxon>
        <taxon>Gunneridae</taxon>
        <taxon>Pentapetalae</taxon>
        <taxon>rosids</taxon>
        <taxon>fabids</taxon>
        <taxon>Rosales</taxon>
        <taxon>Rhamnaceae</taxon>
        <taxon>Paliureae</taxon>
        <taxon>Ziziphus</taxon>
    </lineage>
</organism>
<gene>
    <name evidence="12 13" type="primary">LOC107417845</name>
</gene>
<feature type="domain" description="NB-ARC" evidence="6">
    <location>
        <begin position="174"/>
        <end position="346"/>
    </location>
</feature>
<feature type="domain" description="Disease resistance protein winged helix" evidence="8">
    <location>
        <begin position="432"/>
        <end position="501"/>
    </location>
</feature>
<dbReference type="PRINTS" id="PR00364">
    <property type="entry name" value="DISEASERSIST"/>
</dbReference>
<dbReference type="GeneID" id="107417845"/>
<evidence type="ECO:0000259" key="6">
    <source>
        <dbReference type="Pfam" id="PF00931"/>
    </source>
</evidence>
<keyword evidence="3" id="KW-0547">Nucleotide-binding</keyword>
<keyword evidence="2" id="KW-0677">Repeat</keyword>
<evidence type="ECO:0000259" key="9">
    <source>
        <dbReference type="Pfam" id="PF23598"/>
    </source>
</evidence>
<dbReference type="Pfam" id="PF18052">
    <property type="entry name" value="Rx_N"/>
    <property type="match status" value="1"/>
</dbReference>
<protein>
    <submittedName>
        <fullName evidence="12 13">Disease resistance RPP13-like protein 1</fullName>
    </submittedName>
</protein>
<dbReference type="InterPro" id="IPR027417">
    <property type="entry name" value="P-loop_NTPase"/>
</dbReference>
<keyword evidence="1" id="KW-0433">Leucine-rich repeat</keyword>
<keyword evidence="4" id="KW-0611">Plant defense</keyword>
<evidence type="ECO:0000259" key="10">
    <source>
        <dbReference type="Pfam" id="PF25019"/>
    </source>
</evidence>
<dbReference type="InterPro" id="IPR036388">
    <property type="entry name" value="WH-like_DNA-bd_sf"/>
</dbReference>
<proteinExistence type="predicted"/>
<dbReference type="RefSeq" id="XP_060670800.1">
    <property type="nucleotide sequence ID" value="XM_060814817.1"/>
</dbReference>
<dbReference type="InterPro" id="IPR058922">
    <property type="entry name" value="WHD_DRP"/>
</dbReference>
<evidence type="ECO:0000313" key="13">
    <source>
        <dbReference type="RefSeq" id="XP_060670801.1"/>
    </source>
</evidence>
<reference evidence="11 12" key="1">
    <citation type="submission" date="2025-05" db="UniProtKB">
        <authorList>
            <consortium name="RefSeq"/>
        </authorList>
    </citation>
    <scope>NUCLEOTIDE SEQUENCE [LARGE SCALE GENOMIC DNA]</scope>
    <source>
        <tissue evidence="12 13">Seedling</tissue>
    </source>
</reference>
<evidence type="ECO:0000256" key="2">
    <source>
        <dbReference type="ARBA" id="ARBA00022737"/>
    </source>
</evidence>
<dbReference type="InterPro" id="IPR003591">
    <property type="entry name" value="Leu-rich_rpt_typical-subtyp"/>
</dbReference>
<sequence>MAAEVVVGALLSASLEVLIKRMASFDVLEFFQRKRLNDKLLKKMKLKLLSADEVLNDAENKQIENPNVKKWLDELQHVIYEAQDLMDNINTRDLVRKVEGGSSTSLKVQNLISTAFTANKKVRQKLKEILDRLETILKEKDRLGLQSGVRNIILPRTTPATSLVEKSGVYGRDADKEAIMNFLLSDVGTSSQKISVIPIVGMGGIGKTTLAQLVYNDDRVKKCFDYKVWVHVSEEFDIFRITKVIADRVTGQTYDGQDLDILQVRLEEKLKGKFFLLILDDVWNEEYTSWDELKKPFESGACGSKIIVTTRNKGVASVMRDVQSYQLGTLHGDDCWKLFVKHAFNNVHQPSAHPKLEEIGRKIVHKCQGLPLAIKSLGGLLRHQLNPEEWVKILNSDIWELPIEKNSILPALWLSYYHLPAHLKQCFAFCSMFPKNHKIDKDDLIKLWMAEDLIQPSQRKTIEEVGEEYSHELLSRSLFQQSKGSGQSIYLSMHDLVNDLAAFIGGEFYLRWNDGDSNKPLSKIRHLSHFRVRDDHHLLKYENLVGAKHLRTMFLCSSYYSDDIQLQKSFLTLSGLRVLSLYGNPMSKLPDSIGNLKSLRYLDLSLTKIEELPNTVCTLYNLQTMLLRNCSMLKRLPTNIGKLINLRHLDLKGTYHLEDRMLIGMGNLKDLQTLSYIILGKHGGGCTIKELQGLQLLRGSLRILKLENIVDAEDVVVANLKDKQYLSDLEYDWTWSSDYDDKCPPKHEEVLNGLQPHTNIKFLKISFYRGERFPNWVGDYSFGNLEQLSLFGCNKCCLLPPLGQLPFLKQLEIEGFDKLEKISDEFYYGRGCSMVTKPFRYLESLQIVNMRELQEWSFIGGEGVEPFPSLKKLCLRYCPKLSGGLCLLDTLETVNLRGCNKLEFPGKQCYASLRRLDIMSSCDFMTSIHLDCLPMLNELLLGDLQSLESLTFLERPASPSELMFLRYMELHRCPEFVSFPQGGLSAPNMQELWIVGCNKLRSLPDRMHTLLPSLQSLRVICCPELESFGEGGLPSSLDKLKLHGCDKISTSDFQNCNVHTLTSLTELKTVIKDEAADSFPKEGMLPTSLTQPSIQSSPRLKGLNIRTLSLKSGHNVLQ</sequence>
<dbReference type="SMART" id="SM00369">
    <property type="entry name" value="LRR_TYP"/>
    <property type="match status" value="2"/>
</dbReference>
<feature type="domain" description="Disease resistance N-terminal" evidence="7">
    <location>
        <begin position="18"/>
        <end position="103"/>
    </location>
</feature>
<keyword evidence="5" id="KW-0067">ATP-binding</keyword>
<evidence type="ECO:0000313" key="12">
    <source>
        <dbReference type="RefSeq" id="XP_060670800.1"/>
    </source>
</evidence>
<dbReference type="InterPro" id="IPR032675">
    <property type="entry name" value="LRR_dom_sf"/>
</dbReference>
<dbReference type="InterPro" id="IPR056789">
    <property type="entry name" value="LRR_R13L1-DRL21"/>
</dbReference>
<dbReference type="InterPro" id="IPR055414">
    <property type="entry name" value="LRR_R13L4/SHOC2-like"/>
</dbReference>
<feature type="domain" description="R13L1/DRL21-like LRR repeat region" evidence="10">
    <location>
        <begin position="688"/>
        <end position="815"/>
    </location>
</feature>
<name>A0ABM4A240_ZIZJJ</name>
<evidence type="ECO:0000256" key="5">
    <source>
        <dbReference type="ARBA" id="ARBA00022840"/>
    </source>
</evidence>
<evidence type="ECO:0000259" key="7">
    <source>
        <dbReference type="Pfam" id="PF18052"/>
    </source>
</evidence>
<dbReference type="PANTHER" id="PTHR36766:SF40">
    <property type="entry name" value="DISEASE RESISTANCE PROTEIN RGA3"/>
    <property type="match status" value="1"/>
</dbReference>
<dbReference type="SUPFAM" id="SSF52058">
    <property type="entry name" value="L domain-like"/>
    <property type="match status" value="2"/>
</dbReference>
<evidence type="ECO:0000256" key="3">
    <source>
        <dbReference type="ARBA" id="ARBA00022741"/>
    </source>
</evidence>
<dbReference type="Gene3D" id="1.20.5.4130">
    <property type="match status" value="1"/>
</dbReference>